<protein>
    <submittedName>
        <fullName evidence="4">AbrB/MazE/SpoVT family DNA-binding domain-containing protein</fullName>
    </submittedName>
</protein>
<evidence type="ECO:0000259" key="3">
    <source>
        <dbReference type="PROSITE" id="PS51740"/>
    </source>
</evidence>
<name>A0A317C2G4_9GAMM</name>
<dbReference type="Gene3D" id="2.10.260.10">
    <property type="match status" value="1"/>
</dbReference>
<dbReference type="Pfam" id="PF04014">
    <property type="entry name" value="MazE_antitoxin"/>
    <property type="match status" value="1"/>
</dbReference>
<dbReference type="PANTHER" id="PTHR37550">
    <property type="entry name" value="ANTITOXIN VAPB1"/>
    <property type="match status" value="1"/>
</dbReference>
<keyword evidence="2 4" id="KW-0238">DNA-binding</keyword>
<dbReference type="PROSITE" id="PS51740">
    <property type="entry name" value="SPOVT_ABRB"/>
    <property type="match status" value="1"/>
</dbReference>
<dbReference type="InterPro" id="IPR037914">
    <property type="entry name" value="SpoVT-AbrB_sf"/>
</dbReference>
<dbReference type="InterPro" id="IPR007159">
    <property type="entry name" value="SpoVT-AbrB_dom"/>
</dbReference>
<dbReference type="EMBL" id="QGKM01000077">
    <property type="protein sequence ID" value="PWQ92738.1"/>
    <property type="molecule type" value="Genomic_DNA"/>
</dbReference>
<dbReference type="GO" id="GO:0003677">
    <property type="term" value="F:DNA binding"/>
    <property type="evidence" value="ECO:0007669"/>
    <property type="project" value="UniProtKB-UniRule"/>
</dbReference>
<proteinExistence type="inferred from homology"/>
<evidence type="ECO:0000256" key="2">
    <source>
        <dbReference type="PROSITE-ProRule" id="PRU01076"/>
    </source>
</evidence>
<dbReference type="RefSeq" id="WP_109839380.1">
    <property type="nucleotide sequence ID" value="NZ_QGKM01000077.1"/>
</dbReference>
<dbReference type="SUPFAM" id="SSF89447">
    <property type="entry name" value="AbrB/MazE/MraZ-like"/>
    <property type="match status" value="1"/>
</dbReference>
<evidence type="ECO:0000313" key="4">
    <source>
        <dbReference type="EMBL" id="PWQ92738.1"/>
    </source>
</evidence>
<gene>
    <name evidence="4" type="ORF">DKW60_19665</name>
</gene>
<reference evidence="4 5" key="1">
    <citation type="submission" date="2018-05" db="EMBL/GenBank/DDBJ databases">
        <title>Leucothrix arctica sp. nov., isolated from Arctic seawater.</title>
        <authorList>
            <person name="Choi A."/>
            <person name="Baek K."/>
        </authorList>
    </citation>
    <scope>NUCLEOTIDE SEQUENCE [LARGE SCALE GENOMIC DNA]</scope>
    <source>
        <strain evidence="4 5">JCM 18388</strain>
    </source>
</reference>
<accession>A0A317C2G4</accession>
<comment type="caution">
    <text evidence="4">The sequence shown here is derived from an EMBL/GenBank/DDBJ whole genome shotgun (WGS) entry which is preliminary data.</text>
</comment>
<comment type="similarity">
    <text evidence="1">Belongs to the VapB family.</text>
</comment>
<sequence>MQPQTAKVFMNGRSQAIRLPKEFRFDTDEVYLIRQGDNIIISAKKPTWDSFFAQPSAFDDDFLADREDELPQERDFF</sequence>
<organism evidence="4 5">
    <name type="scientific">Leucothrix pacifica</name>
    <dbReference type="NCBI Taxonomy" id="1247513"/>
    <lineage>
        <taxon>Bacteria</taxon>
        <taxon>Pseudomonadati</taxon>
        <taxon>Pseudomonadota</taxon>
        <taxon>Gammaproteobacteria</taxon>
        <taxon>Thiotrichales</taxon>
        <taxon>Thiotrichaceae</taxon>
        <taxon>Leucothrix</taxon>
    </lineage>
</organism>
<keyword evidence="5" id="KW-1185">Reference proteome</keyword>
<dbReference type="InterPro" id="IPR051734">
    <property type="entry name" value="VapB_TA_antitoxins"/>
</dbReference>
<dbReference type="SMART" id="SM00966">
    <property type="entry name" value="SpoVT_AbrB"/>
    <property type="match status" value="1"/>
</dbReference>
<dbReference type="Proteomes" id="UP000245539">
    <property type="component" value="Unassembled WGS sequence"/>
</dbReference>
<dbReference type="AlphaFoldDB" id="A0A317C2G4"/>
<dbReference type="NCBIfam" id="NF040493">
    <property type="entry name" value="TA_anti_VapB"/>
    <property type="match status" value="1"/>
</dbReference>
<evidence type="ECO:0000313" key="5">
    <source>
        <dbReference type="Proteomes" id="UP000245539"/>
    </source>
</evidence>
<feature type="domain" description="SpoVT-AbrB" evidence="3">
    <location>
        <begin position="6"/>
        <end position="46"/>
    </location>
</feature>
<evidence type="ECO:0000256" key="1">
    <source>
        <dbReference type="ARBA" id="ARBA00007924"/>
    </source>
</evidence>
<dbReference type="OrthoDB" id="5298361at2"/>
<dbReference type="InterPro" id="IPR047976">
    <property type="entry name" value="Anti_VapB2-like"/>
</dbReference>
<dbReference type="PANTHER" id="PTHR37550:SF3">
    <property type="entry name" value="ANTITOXIN VAPB1"/>
    <property type="match status" value="1"/>
</dbReference>